<dbReference type="InterPro" id="IPR036388">
    <property type="entry name" value="WH-like_DNA-bd_sf"/>
</dbReference>
<organism evidence="6 7">
    <name type="scientific">Pseudoalteromonas fenneropenaei</name>
    <dbReference type="NCBI Taxonomy" id="1737459"/>
    <lineage>
        <taxon>Bacteria</taxon>
        <taxon>Pseudomonadati</taxon>
        <taxon>Pseudomonadota</taxon>
        <taxon>Gammaproteobacteria</taxon>
        <taxon>Alteromonadales</taxon>
        <taxon>Pseudoalteromonadaceae</taxon>
        <taxon>Pseudoalteromonas</taxon>
    </lineage>
</organism>
<keyword evidence="7" id="KW-1185">Reference proteome</keyword>
<dbReference type="SUPFAM" id="SSF53850">
    <property type="entry name" value="Periplasmic binding protein-like II"/>
    <property type="match status" value="1"/>
</dbReference>
<dbReference type="Gene3D" id="3.40.190.10">
    <property type="entry name" value="Periplasmic binding protein-like II"/>
    <property type="match status" value="2"/>
</dbReference>
<dbReference type="SUPFAM" id="SSF46785">
    <property type="entry name" value="Winged helix' DNA-binding domain"/>
    <property type="match status" value="1"/>
</dbReference>
<evidence type="ECO:0000256" key="1">
    <source>
        <dbReference type="ARBA" id="ARBA00009437"/>
    </source>
</evidence>
<dbReference type="InterPro" id="IPR036390">
    <property type="entry name" value="WH_DNA-bd_sf"/>
</dbReference>
<proteinExistence type="inferred from homology"/>
<dbReference type="CDD" id="cd08420">
    <property type="entry name" value="PBP2_CysL_like"/>
    <property type="match status" value="1"/>
</dbReference>
<dbReference type="InterPro" id="IPR000847">
    <property type="entry name" value="LysR_HTH_N"/>
</dbReference>
<gene>
    <name evidence="6" type="ORF">ACFOEE_20160</name>
</gene>
<evidence type="ECO:0000313" key="7">
    <source>
        <dbReference type="Proteomes" id="UP001595453"/>
    </source>
</evidence>
<dbReference type="PANTHER" id="PTHR30126">
    <property type="entry name" value="HTH-TYPE TRANSCRIPTIONAL REGULATOR"/>
    <property type="match status" value="1"/>
</dbReference>
<evidence type="ECO:0000313" key="6">
    <source>
        <dbReference type="EMBL" id="MFC3034826.1"/>
    </source>
</evidence>
<comment type="similarity">
    <text evidence="1">Belongs to the LysR transcriptional regulatory family.</text>
</comment>
<evidence type="ECO:0000256" key="2">
    <source>
        <dbReference type="ARBA" id="ARBA00023015"/>
    </source>
</evidence>
<dbReference type="Pfam" id="PF03466">
    <property type="entry name" value="LysR_substrate"/>
    <property type="match status" value="1"/>
</dbReference>
<dbReference type="EMBL" id="JBHRSD010000048">
    <property type="protein sequence ID" value="MFC3034826.1"/>
    <property type="molecule type" value="Genomic_DNA"/>
</dbReference>
<dbReference type="Gene3D" id="1.10.10.10">
    <property type="entry name" value="Winged helix-like DNA-binding domain superfamily/Winged helix DNA-binding domain"/>
    <property type="match status" value="1"/>
</dbReference>
<accession>A0ABV7CR02</accession>
<evidence type="ECO:0000259" key="5">
    <source>
        <dbReference type="PROSITE" id="PS50931"/>
    </source>
</evidence>
<protein>
    <submittedName>
        <fullName evidence="6">LysR substrate-binding domain-containing protein</fullName>
    </submittedName>
</protein>
<dbReference type="Proteomes" id="UP001595453">
    <property type="component" value="Unassembled WGS sequence"/>
</dbReference>
<evidence type="ECO:0000256" key="3">
    <source>
        <dbReference type="ARBA" id="ARBA00023125"/>
    </source>
</evidence>
<dbReference type="InterPro" id="IPR005119">
    <property type="entry name" value="LysR_subst-bd"/>
</dbReference>
<dbReference type="PROSITE" id="PS50931">
    <property type="entry name" value="HTH_LYSR"/>
    <property type="match status" value="1"/>
</dbReference>
<keyword evidence="3" id="KW-0238">DNA-binding</keyword>
<sequence>MSTPTLKQLQAFVTITQAKSLSAAAEQLYLSKAALSSALAELEKNLGHAVFDRVNNRLLLNQEGRRLLPLADELLTRANEIAQLFSQDAQMAGILRLGASDTIGNQVMPALLGTLRQQFPAAQPTLHITNSTRIINMLLDFELDLGLVEGQVSHAMLDTQVFMQDEMCIIASHTHPLVGRPVTELAELVGQTWLMRETGSGTREYFVQHVAPKVTAWLLSMQLNSTEALLNAVAAGLGLACVSTRAARYALADGRVCRLPIVLQPLRQFSLVVHRDKYRSPLLQACMAQCLRDIEA</sequence>
<dbReference type="PANTHER" id="PTHR30126:SF94">
    <property type="entry name" value="LYSR FAMILY TRANSCRIPTIONAL REGULATOR"/>
    <property type="match status" value="1"/>
</dbReference>
<reference evidence="7" key="1">
    <citation type="journal article" date="2019" name="Int. J. Syst. Evol. Microbiol.">
        <title>The Global Catalogue of Microorganisms (GCM) 10K type strain sequencing project: providing services to taxonomists for standard genome sequencing and annotation.</title>
        <authorList>
            <consortium name="The Broad Institute Genomics Platform"/>
            <consortium name="The Broad Institute Genome Sequencing Center for Infectious Disease"/>
            <person name="Wu L."/>
            <person name="Ma J."/>
        </authorList>
    </citation>
    <scope>NUCLEOTIDE SEQUENCE [LARGE SCALE GENOMIC DNA]</scope>
    <source>
        <strain evidence="7">KCTC 42730</strain>
    </source>
</reference>
<evidence type="ECO:0000256" key="4">
    <source>
        <dbReference type="ARBA" id="ARBA00023163"/>
    </source>
</evidence>
<keyword evidence="4" id="KW-0804">Transcription</keyword>
<feature type="domain" description="HTH lysR-type" evidence="5">
    <location>
        <begin position="4"/>
        <end position="61"/>
    </location>
</feature>
<name>A0ABV7CR02_9GAMM</name>
<comment type="caution">
    <text evidence="6">The sequence shown here is derived from an EMBL/GenBank/DDBJ whole genome shotgun (WGS) entry which is preliminary data.</text>
</comment>
<dbReference type="PRINTS" id="PR00039">
    <property type="entry name" value="HTHLYSR"/>
</dbReference>
<dbReference type="Pfam" id="PF00126">
    <property type="entry name" value="HTH_1"/>
    <property type="match status" value="1"/>
</dbReference>
<keyword evidence="2" id="KW-0805">Transcription regulation</keyword>
<dbReference type="RefSeq" id="WP_377128846.1">
    <property type="nucleotide sequence ID" value="NZ_JBHRSD010000048.1"/>
</dbReference>